<protein>
    <submittedName>
        <fullName evidence="6">Gamma-glutamyltranspeptidase @ Glutathione hydrolase</fullName>
        <ecNumber evidence="6">2.3.2.2</ecNumber>
        <ecNumber evidence="6">3.4.19.13</ecNumber>
    </submittedName>
</protein>
<dbReference type="InterPro" id="IPR029055">
    <property type="entry name" value="Ntn_hydrolases_N"/>
</dbReference>
<dbReference type="EC" id="3.4.19.13" evidence="6"/>
<keyword evidence="6" id="KW-0012">Acyltransferase</keyword>
<dbReference type="Gene3D" id="1.10.246.130">
    <property type="match status" value="1"/>
</dbReference>
<dbReference type="InterPro" id="IPR011659">
    <property type="entry name" value="WD40"/>
</dbReference>
<keyword evidence="3 6" id="KW-0378">Hydrolase</keyword>
<dbReference type="InterPro" id="IPR043137">
    <property type="entry name" value="GGT_ssub_C"/>
</dbReference>
<dbReference type="PRINTS" id="PR01210">
    <property type="entry name" value="GGTRANSPTASE"/>
</dbReference>
<dbReference type="InterPro" id="IPR051792">
    <property type="entry name" value="GGT_bact"/>
</dbReference>
<evidence type="ECO:0000256" key="2">
    <source>
        <dbReference type="ARBA" id="ARBA00022679"/>
    </source>
</evidence>
<gene>
    <name evidence="6" type="ORF">AVDCRST_MAG11-2383</name>
</gene>
<reference evidence="6" key="1">
    <citation type="submission" date="2020-02" db="EMBL/GenBank/DDBJ databases">
        <authorList>
            <person name="Meier V. D."/>
        </authorList>
    </citation>
    <scope>NUCLEOTIDE SEQUENCE</scope>
    <source>
        <strain evidence="6">AVDCRST_MAG11</strain>
    </source>
</reference>
<accession>A0A6J4LD56</accession>
<dbReference type="AlphaFoldDB" id="A0A6J4LD56"/>
<dbReference type="SUPFAM" id="SSF56235">
    <property type="entry name" value="N-terminal nucleophile aminohydrolases (Ntn hydrolases)"/>
    <property type="match status" value="1"/>
</dbReference>
<sequence>MLASVLLALAHVVQATRDTSGPAARPADAVADAPAASDPAYAGDGRLAVAMRGDLWVRAAGGAGRWVRVTSGSAWDREPAWTPDGSALVFASDRAGGSDLWRVRVGASGAAGAPERVTTSPEWDGEPRVVPAAVAAGARPIPAGTIIFVRGRGPTARLWLRAPNGAERRLTSGKGAERWPAPSPDGARIAYVATLDERPQLRVHWPAGDSGRTIVGDRAAERPVWSPGGDRIAFGTRAGRVGVWVAAADGRYVNLVSARRAAAAWSPDGRTLALAELPRAEPAYNGDPDRLGGREGADAAPGAGGLWLIAAPAPPDAGTAAVPLAGPADRRAWNAEAFDRVWSRTARLYYAGPDAARRRARWEALKGAYRPRALASRTDAELASVTHELLRARPPLREAATGRAAVSSAHPVATEAGLEILRRGGNVVDAAVAVSFALGVVEPDASGVGGYGQMLINLRPMREPALIEFMTRAPEAASLADAAPLRNGQPPSDGPALANVPGAVAGMYLAWQKYGSGKLRWADLLAPAIRAAERGVPVSEGLATTLATEREHFLKYEGSRALFFPRGEPLRAGDALRNPDLAWTLRQIADSGANAFYRGAVARRMVADLRGRGNAMRPADLARYFAAERAPVAGSYRGHTIYSSAPPVSGGATLVAQLNAIEAVRAPRLYTEDAPTLHAMIEAWKLVPGTRGRVADPGLWPVRTEAFLSKDSARARWRCFDPRRALTPNDIRGDTLPCARPPDERVRRPGATAAATEGAGADHAAAGAAPLDSHDCVGHDAGAGGRVCHMTGTTSFAVADGEGNVVSTTQTLGTWGGNFHVTPGLGFLYNDKLASYPSDPDEYGARLPNARHGSSLAPTIVFRGSAAARRPVLAAGAAGNAWITAAVYSIVAGVLDAGLGAQRALELPRFLVTRQQGDAGGEFVVQLESGFAPSVVSALEARGHRVQLISLPGEVRMGYAAAITIGRGEVTAGADPRRAGAAGAIGCAGRGDQGCRR</sequence>
<keyword evidence="2 6" id="KW-0808">Transferase</keyword>
<dbReference type="Gene3D" id="2.120.10.30">
    <property type="entry name" value="TolB, C-terminal domain"/>
    <property type="match status" value="2"/>
</dbReference>
<dbReference type="Pfam" id="PF07676">
    <property type="entry name" value="PD40"/>
    <property type="match status" value="2"/>
</dbReference>
<dbReference type="InterPro" id="IPR011042">
    <property type="entry name" value="6-blade_b-propeller_TolB-like"/>
</dbReference>
<feature type="region of interest" description="Disordered" evidence="5">
    <location>
        <begin position="731"/>
        <end position="766"/>
    </location>
</feature>
<dbReference type="InterPro" id="IPR043138">
    <property type="entry name" value="GGT_lsub"/>
</dbReference>
<dbReference type="GO" id="GO:0103068">
    <property type="term" value="F:leukotriene C4 gamma-glutamyl transferase activity"/>
    <property type="evidence" value="ECO:0007669"/>
    <property type="project" value="UniProtKB-EC"/>
</dbReference>
<dbReference type="PANTHER" id="PTHR43199">
    <property type="entry name" value="GLUTATHIONE HYDROLASE"/>
    <property type="match status" value="1"/>
</dbReference>
<dbReference type="SUPFAM" id="SSF69304">
    <property type="entry name" value="Tricorn protease N-terminal domain"/>
    <property type="match status" value="1"/>
</dbReference>
<evidence type="ECO:0000256" key="1">
    <source>
        <dbReference type="ARBA" id="ARBA00009381"/>
    </source>
</evidence>
<dbReference type="EMBL" id="CADCTU010000541">
    <property type="protein sequence ID" value="CAA9328927.1"/>
    <property type="molecule type" value="Genomic_DNA"/>
</dbReference>
<dbReference type="Gene3D" id="3.60.20.40">
    <property type="match status" value="1"/>
</dbReference>
<keyword evidence="4" id="KW-0865">Zymogen</keyword>
<dbReference type="PANTHER" id="PTHR43199:SF1">
    <property type="entry name" value="GLUTATHIONE HYDROLASE PROENZYME"/>
    <property type="match status" value="1"/>
</dbReference>
<evidence type="ECO:0000256" key="4">
    <source>
        <dbReference type="ARBA" id="ARBA00023145"/>
    </source>
</evidence>
<name>A0A6J4LD56_9BACT</name>
<evidence type="ECO:0000313" key="6">
    <source>
        <dbReference type="EMBL" id="CAA9328927.1"/>
    </source>
</evidence>
<proteinExistence type="inferred from homology"/>
<organism evidence="6">
    <name type="scientific">uncultured Gemmatimonadaceae bacterium</name>
    <dbReference type="NCBI Taxonomy" id="246130"/>
    <lineage>
        <taxon>Bacteria</taxon>
        <taxon>Pseudomonadati</taxon>
        <taxon>Gemmatimonadota</taxon>
        <taxon>Gemmatimonadia</taxon>
        <taxon>Gemmatimonadales</taxon>
        <taxon>Gemmatimonadaceae</taxon>
        <taxon>environmental samples</taxon>
    </lineage>
</organism>
<dbReference type="EC" id="2.3.2.2" evidence="6"/>
<evidence type="ECO:0000256" key="5">
    <source>
        <dbReference type="SAM" id="MobiDB-lite"/>
    </source>
</evidence>
<dbReference type="Pfam" id="PF01019">
    <property type="entry name" value="G_glu_transpept"/>
    <property type="match status" value="1"/>
</dbReference>
<feature type="compositionally biased region" description="Low complexity" evidence="5">
    <location>
        <begin position="750"/>
        <end position="766"/>
    </location>
</feature>
<dbReference type="GO" id="GO:0036374">
    <property type="term" value="F:glutathione hydrolase activity"/>
    <property type="evidence" value="ECO:0007669"/>
    <property type="project" value="UniProtKB-EC"/>
</dbReference>
<evidence type="ECO:0000256" key="3">
    <source>
        <dbReference type="ARBA" id="ARBA00022801"/>
    </source>
</evidence>
<comment type="similarity">
    <text evidence="1">Belongs to the gamma-glutamyltransferase family.</text>
</comment>